<sequence length="66" mass="7999">MVVTYKDWHDKLPYTLHEYRTSIRMSTGATSTRWWKYPLKGSWAKLNQVAEWVQTRLDQLNLIEEK</sequence>
<dbReference type="OrthoDB" id="1739513at2759"/>
<gene>
    <name evidence="1" type="ORF">CR513_46715</name>
</gene>
<evidence type="ECO:0000313" key="1">
    <source>
        <dbReference type="EMBL" id="RDX73649.1"/>
    </source>
</evidence>
<organism evidence="1 2">
    <name type="scientific">Mucuna pruriens</name>
    <name type="common">Velvet bean</name>
    <name type="synonym">Dolichos pruriens</name>
    <dbReference type="NCBI Taxonomy" id="157652"/>
    <lineage>
        <taxon>Eukaryota</taxon>
        <taxon>Viridiplantae</taxon>
        <taxon>Streptophyta</taxon>
        <taxon>Embryophyta</taxon>
        <taxon>Tracheophyta</taxon>
        <taxon>Spermatophyta</taxon>
        <taxon>Magnoliopsida</taxon>
        <taxon>eudicotyledons</taxon>
        <taxon>Gunneridae</taxon>
        <taxon>Pentapetalae</taxon>
        <taxon>rosids</taxon>
        <taxon>fabids</taxon>
        <taxon>Fabales</taxon>
        <taxon>Fabaceae</taxon>
        <taxon>Papilionoideae</taxon>
        <taxon>50 kb inversion clade</taxon>
        <taxon>NPAAA clade</taxon>
        <taxon>indigoferoid/millettioid clade</taxon>
        <taxon>Phaseoleae</taxon>
        <taxon>Mucuna</taxon>
    </lineage>
</organism>
<feature type="non-terminal residue" evidence="1">
    <location>
        <position position="1"/>
    </location>
</feature>
<name>A0A371F5W2_MUCPR</name>
<accession>A0A371F5W2</accession>
<reference evidence="1" key="1">
    <citation type="submission" date="2018-05" db="EMBL/GenBank/DDBJ databases">
        <title>Draft genome of Mucuna pruriens seed.</title>
        <authorList>
            <person name="Nnadi N.E."/>
            <person name="Vos R."/>
            <person name="Hasami M.H."/>
            <person name="Devisetty U.K."/>
            <person name="Aguiy J.C."/>
        </authorList>
    </citation>
    <scope>NUCLEOTIDE SEQUENCE [LARGE SCALE GENOMIC DNA]</scope>
    <source>
        <strain evidence="1">JCA_2017</strain>
    </source>
</reference>
<evidence type="ECO:0000313" key="2">
    <source>
        <dbReference type="Proteomes" id="UP000257109"/>
    </source>
</evidence>
<dbReference type="EMBL" id="QJKJ01010449">
    <property type="protein sequence ID" value="RDX73649.1"/>
    <property type="molecule type" value="Genomic_DNA"/>
</dbReference>
<proteinExistence type="predicted"/>
<dbReference type="AlphaFoldDB" id="A0A371F5W2"/>
<dbReference type="Proteomes" id="UP000257109">
    <property type="component" value="Unassembled WGS sequence"/>
</dbReference>
<keyword evidence="2" id="KW-1185">Reference proteome</keyword>
<comment type="caution">
    <text evidence="1">The sequence shown here is derived from an EMBL/GenBank/DDBJ whole genome shotgun (WGS) entry which is preliminary data.</text>
</comment>
<protein>
    <submittedName>
        <fullName evidence="1">Uncharacterized protein</fullName>
    </submittedName>
</protein>